<dbReference type="SUPFAM" id="SSF50129">
    <property type="entry name" value="GroES-like"/>
    <property type="match status" value="1"/>
</dbReference>
<feature type="domain" description="Enoyl reductase (ER)" evidence="3">
    <location>
        <begin position="11"/>
        <end position="330"/>
    </location>
</feature>
<dbReference type="GO" id="GO:0016491">
    <property type="term" value="F:oxidoreductase activity"/>
    <property type="evidence" value="ECO:0007669"/>
    <property type="project" value="InterPro"/>
</dbReference>
<reference evidence="4 5" key="1">
    <citation type="submission" date="2017-07" db="EMBL/GenBank/DDBJ databases">
        <authorList>
            <person name="Sun Z.S."/>
            <person name="Albrecht U."/>
            <person name="Echele G."/>
            <person name="Lee C.C."/>
        </authorList>
    </citation>
    <scope>NUCLEOTIDE SEQUENCE [LARGE SCALE GENOMIC DNA]</scope>
    <source>
        <strain evidence="4 5">DSM 14827</strain>
    </source>
</reference>
<dbReference type="CDD" id="cd08253">
    <property type="entry name" value="zeta_crystallin"/>
    <property type="match status" value="1"/>
</dbReference>
<keyword evidence="2" id="KW-1133">Transmembrane helix</keyword>
<feature type="transmembrane region" description="Helical" evidence="2">
    <location>
        <begin position="260"/>
        <end position="279"/>
    </location>
</feature>
<keyword evidence="1" id="KW-0521">NADP</keyword>
<dbReference type="InterPro" id="IPR036291">
    <property type="entry name" value="NAD(P)-bd_dom_sf"/>
</dbReference>
<dbReference type="SUPFAM" id="SSF51735">
    <property type="entry name" value="NAD(P)-binding Rossmann-fold domains"/>
    <property type="match status" value="1"/>
</dbReference>
<dbReference type="Pfam" id="PF08240">
    <property type="entry name" value="ADH_N"/>
    <property type="match status" value="1"/>
</dbReference>
<evidence type="ECO:0000256" key="1">
    <source>
        <dbReference type="ARBA" id="ARBA00022857"/>
    </source>
</evidence>
<dbReference type="InterPro" id="IPR020843">
    <property type="entry name" value="ER"/>
</dbReference>
<keyword evidence="2" id="KW-0812">Transmembrane</keyword>
<evidence type="ECO:0000259" key="3">
    <source>
        <dbReference type="SMART" id="SM00829"/>
    </source>
</evidence>
<dbReference type="InterPro" id="IPR051603">
    <property type="entry name" value="Zinc-ADH_QOR/CCCR"/>
</dbReference>
<dbReference type="RefSeq" id="WP_089345231.1">
    <property type="nucleotide sequence ID" value="NZ_CP067132.1"/>
</dbReference>
<sequence length="332" mass="34803">MKAIVNTQRGRATETLHLVEIDRPEPAAGEVRVALRTSGVNPSDCKLRSGVQGPMVADRVVVHNDGAGVIEAVGSGVDPSRVGQRVWLYNVNRSADGTSQGVRGTAAEQVCVPAELAAELPDGIGFDAGACLGVPAMTAHRALFWAGPLRDKTVMVTGGAGAVGHMAVQMAAAAGARVVATVSSDQKAEIARQAGAEIVLNYRQGDLAEQILSVLGERSIDHLVDVDFAAHVDILPRIMRSGGNVGAYATASNLTPAFPFYPLAMTNIAIHLVFVYALLQAQKDQAISEINTFLREGKLKPLIAERLALAEAAAAHEAIESGRLIGNVILEI</sequence>
<dbReference type="Pfam" id="PF00107">
    <property type="entry name" value="ADH_zinc_N"/>
    <property type="match status" value="1"/>
</dbReference>
<gene>
    <name evidence="4" type="ORF">SAMN05444959_11321</name>
</gene>
<dbReference type="InterPro" id="IPR011032">
    <property type="entry name" value="GroES-like_sf"/>
</dbReference>
<dbReference type="InterPro" id="IPR013149">
    <property type="entry name" value="ADH-like_C"/>
</dbReference>
<dbReference type="EMBL" id="FZQB01000013">
    <property type="protein sequence ID" value="SNT75770.1"/>
    <property type="molecule type" value="Genomic_DNA"/>
</dbReference>
<dbReference type="AlphaFoldDB" id="A0A239Q017"/>
<dbReference type="SMART" id="SM00829">
    <property type="entry name" value="PKS_ER"/>
    <property type="match status" value="1"/>
</dbReference>
<dbReference type="PANTHER" id="PTHR44154">
    <property type="entry name" value="QUINONE OXIDOREDUCTASE"/>
    <property type="match status" value="1"/>
</dbReference>
<dbReference type="Gene3D" id="3.40.50.720">
    <property type="entry name" value="NAD(P)-binding Rossmann-like Domain"/>
    <property type="match status" value="1"/>
</dbReference>
<evidence type="ECO:0000313" key="4">
    <source>
        <dbReference type="EMBL" id="SNT75770.1"/>
    </source>
</evidence>
<evidence type="ECO:0000256" key="2">
    <source>
        <dbReference type="SAM" id="Phobius"/>
    </source>
</evidence>
<dbReference type="PANTHER" id="PTHR44154:SF1">
    <property type="entry name" value="QUINONE OXIDOREDUCTASE"/>
    <property type="match status" value="1"/>
</dbReference>
<keyword evidence="2" id="KW-0472">Membrane</keyword>
<dbReference type="Proteomes" id="UP000198307">
    <property type="component" value="Unassembled WGS sequence"/>
</dbReference>
<proteinExistence type="predicted"/>
<dbReference type="InterPro" id="IPR013154">
    <property type="entry name" value="ADH-like_N"/>
</dbReference>
<organism evidence="4 5">
    <name type="scientific">Paracoccus seriniphilus</name>
    <dbReference type="NCBI Taxonomy" id="184748"/>
    <lineage>
        <taxon>Bacteria</taxon>
        <taxon>Pseudomonadati</taxon>
        <taxon>Pseudomonadota</taxon>
        <taxon>Alphaproteobacteria</taxon>
        <taxon>Rhodobacterales</taxon>
        <taxon>Paracoccaceae</taxon>
        <taxon>Paracoccus</taxon>
    </lineage>
</organism>
<name>A0A239Q017_9RHOB</name>
<protein>
    <submittedName>
        <fullName evidence="4">NADPH2:quinone reductase</fullName>
    </submittedName>
</protein>
<dbReference type="OrthoDB" id="9788224at2"/>
<dbReference type="Gene3D" id="3.90.180.10">
    <property type="entry name" value="Medium-chain alcohol dehydrogenases, catalytic domain"/>
    <property type="match status" value="1"/>
</dbReference>
<accession>A0A239Q017</accession>
<evidence type="ECO:0000313" key="5">
    <source>
        <dbReference type="Proteomes" id="UP000198307"/>
    </source>
</evidence>
<keyword evidence="5" id="KW-1185">Reference proteome</keyword>